<keyword evidence="1" id="KW-1133">Transmembrane helix</keyword>
<evidence type="ECO:0000256" key="1">
    <source>
        <dbReference type="SAM" id="Phobius"/>
    </source>
</evidence>
<organism evidence="2">
    <name type="scientific">Stutzerimonas chloritidismutans AW-1</name>
    <dbReference type="NCBI Taxonomy" id="1263865"/>
    <lineage>
        <taxon>Bacteria</taxon>
        <taxon>Pseudomonadati</taxon>
        <taxon>Pseudomonadota</taxon>
        <taxon>Gammaproteobacteria</taxon>
        <taxon>Pseudomonadales</taxon>
        <taxon>Pseudomonadaceae</taxon>
        <taxon>Stutzerimonas</taxon>
    </lineage>
</organism>
<reference evidence="2" key="1">
    <citation type="submission" date="2013-07" db="EMBL/GenBank/DDBJ databases">
        <authorList>
            <person name="Schaap P.J."/>
            <person name="Mehboob F."/>
            <person name="Oosterkamp M.J."/>
            <person name="de Vos W.M."/>
            <person name="Stams A.J.M."/>
            <person name="Koehorst J.J."/>
        </authorList>
    </citation>
    <scope>NUCLEOTIDE SEQUENCE [LARGE SCALE GENOMIC DNA]</scope>
    <source>
        <strain evidence="2">AW-1</strain>
    </source>
</reference>
<name>V4QKK3_STUCH</name>
<feature type="transmembrane region" description="Helical" evidence="1">
    <location>
        <begin position="172"/>
        <end position="192"/>
    </location>
</feature>
<sequence length="193" mass="21324">MQPPAIPPISAAAFAEACMTDLRTLLLNQDTQGAELFDSPKERLIFYRSEIHFESSLLAERTSAYLSSQSFLMIAFASSMANSNPEWGELFRLVVPAILSVLGLITSLHAMPGIKSNFDVIERWHQKQSELLQLEGRVGMLPNNESALFGEGSSPVGGPRYKRTLLFSLRTPIIFSLVWSAFGLLCLALSLMD</sequence>
<keyword evidence="1" id="KW-0812">Transmembrane</keyword>
<dbReference type="AlphaFoldDB" id="V4QKK3"/>
<dbReference type="PATRIC" id="fig|1263865.4.peg.1271"/>
<dbReference type="EMBL" id="AOFQ01000017">
    <property type="protein sequence ID" value="ESR00424.1"/>
    <property type="molecule type" value="Genomic_DNA"/>
</dbReference>
<accession>V4QKK3</accession>
<keyword evidence="1" id="KW-0472">Membrane</keyword>
<evidence type="ECO:0000313" key="2">
    <source>
        <dbReference type="EMBL" id="ESR00424.1"/>
    </source>
</evidence>
<comment type="caution">
    <text evidence="2">The sequence shown here is derived from an EMBL/GenBank/DDBJ whole genome shotgun (WGS) entry which is preliminary data.</text>
</comment>
<gene>
    <name evidence="2" type="ORF">F753_06515</name>
</gene>
<proteinExistence type="predicted"/>
<protein>
    <submittedName>
        <fullName evidence="2">Membrane protein</fullName>
    </submittedName>
</protein>
<dbReference type="Proteomes" id="UP000017822">
    <property type="component" value="Unassembled WGS sequence"/>
</dbReference>